<name>A0ACB8REQ4_9AGAM</name>
<dbReference type="Proteomes" id="UP000814033">
    <property type="component" value="Unassembled WGS sequence"/>
</dbReference>
<comment type="caution">
    <text evidence="1">The sequence shown here is derived from an EMBL/GenBank/DDBJ whole genome shotgun (WGS) entry which is preliminary data.</text>
</comment>
<sequence length="357" mass="38777">MSIAADFNDRNQNPSSPFFPPQDVIRGSDQLNQLEAGRAEYMGQSPQELTMDLLHNTLPNVYLQSQAIYQALHVPNTSVDTAFLDTCMGYLEAGKAFPYTNPSTDGAMFLPAPTYFLADQHMAPSIPPLAPLETLTTHARILPLDTSPSSHSGKNWVMWGIGSREAGSLNPRASSLRTAQACEKCRTRKAKCSGDRPTCQRCLTRDLVCTYAPERKMRGPNKRKPHVASTKTSRRAHRFPTDSASSPGSEQDSSVPNTFPPRSHTSPQCSTLTKRTAIFCGDEDEDPHPFRSAVHAHNNTPPAGPFNPGSAGLFPRCPSRVLSSRASEGSTATLNSLLDGPPPASDDALPVEGMEWC</sequence>
<gene>
    <name evidence="1" type="ORF">FA95DRAFT_1564382</name>
</gene>
<proteinExistence type="predicted"/>
<keyword evidence="2" id="KW-1185">Reference proteome</keyword>
<evidence type="ECO:0000313" key="1">
    <source>
        <dbReference type="EMBL" id="KAI0042372.1"/>
    </source>
</evidence>
<reference evidence="1" key="1">
    <citation type="submission" date="2021-02" db="EMBL/GenBank/DDBJ databases">
        <authorList>
            <consortium name="DOE Joint Genome Institute"/>
            <person name="Ahrendt S."/>
            <person name="Looney B.P."/>
            <person name="Miyauchi S."/>
            <person name="Morin E."/>
            <person name="Drula E."/>
            <person name="Courty P.E."/>
            <person name="Chicoki N."/>
            <person name="Fauchery L."/>
            <person name="Kohler A."/>
            <person name="Kuo A."/>
            <person name="Labutti K."/>
            <person name="Pangilinan J."/>
            <person name="Lipzen A."/>
            <person name="Riley R."/>
            <person name="Andreopoulos W."/>
            <person name="He G."/>
            <person name="Johnson J."/>
            <person name="Barry K.W."/>
            <person name="Grigoriev I.V."/>
            <person name="Nagy L."/>
            <person name="Hibbett D."/>
            <person name="Henrissat B."/>
            <person name="Matheny P.B."/>
            <person name="Labbe J."/>
            <person name="Martin F."/>
        </authorList>
    </citation>
    <scope>NUCLEOTIDE SEQUENCE</scope>
    <source>
        <strain evidence="1">FP105234-sp</strain>
    </source>
</reference>
<organism evidence="1 2">
    <name type="scientific">Auriscalpium vulgare</name>
    <dbReference type="NCBI Taxonomy" id="40419"/>
    <lineage>
        <taxon>Eukaryota</taxon>
        <taxon>Fungi</taxon>
        <taxon>Dikarya</taxon>
        <taxon>Basidiomycota</taxon>
        <taxon>Agaricomycotina</taxon>
        <taxon>Agaricomycetes</taxon>
        <taxon>Russulales</taxon>
        <taxon>Auriscalpiaceae</taxon>
        <taxon>Auriscalpium</taxon>
    </lineage>
</organism>
<reference evidence="1" key="2">
    <citation type="journal article" date="2022" name="New Phytol.">
        <title>Evolutionary transition to the ectomycorrhizal habit in the genomes of a hyperdiverse lineage of mushroom-forming fungi.</title>
        <authorList>
            <person name="Looney B."/>
            <person name="Miyauchi S."/>
            <person name="Morin E."/>
            <person name="Drula E."/>
            <person name="Courty P.E."/>
            <person name="Kohler A."/>
            <person name="Kuo A."/>
            <person name="LaButti K."/>
            <person name="Pangilinan J."/>
            <person name="Lipzen A."/>
            <person name="Riley R."/>
            <person name="Andreopoulos W."/>
            <person name="He G."/>
            <person name="Johnson J."/>
            <person name="Nolan M."/>
            <person name="Tritt A."/>
            <person name="Barry K.W."/>
            <person name="Grigoriev I.V."/>
            <person name="Nagy L.G."/>
            <person name="Hibbett D."/>
            <person name="Henrissat B."/>
            <person name="Matheny P.B."/>
            <person name="Labbe J."/>
            <person name="Martin F.M."/>
        </authorList>
    </citation>
    <scope>NUCLEOTIDE SEQUENCE</scope>
    <source>
        <strain evidence="1">FP105234-sp</strain>
    </source>
</reference>
<evidence type="ECO:0000313" key="2">
    <source>
        <dbReference type="Proteomes" id="UP000814033"/>
    </source>
</evidence>
<accession>A0ACB8REQ4</accession>
<protein>
    <submittedName>
        <fullName evidence="1">Uncharacterized protein</fullName>
    </submittedName>
</protein>
<dbReference type="EMBL" id="MU276069">
    <property type="protein sequence ID" value="KAI0042372.1"/>
    <property type="molecule type" value="Genomic_DNA"/>
</dbReference>